<dbReference type="InterPro" id="IPR025332">
    <property type="entry name" value="DUF4238"/>
</dbReference>
<dbReference type="Proteomes" id="UP000002892">
    <property type="component" value="Chromosome"/>
</dbReference>
<name>I4D395_DESAJ</name>
<dbReference type="Pfam" id="PF14022">
    <property type="entry name" value="DUF4238"/>
    <property type="match status" value="1"/>
</dbReference>
<dbReference type="AlphaFoldDB" id="I4D395"/>
<evidence type="ECO:0000313" key="1">
    <source>
        <dbReference type="EMBL" id="AFM40269.1"/>
    </source>
</evidence>
<dbReference type="RefSeq" id="WP_014826276.1">
    <property type="nucleotide sequence ID" value="NC_018068.1"/>
</dbReference>
<reference evidence="1 2" key="1">
    <citation type="journal article" date="2012" name="J. Bacteriol.">
        <title>Complete genome sequences of Desulfosporosinus orientis DSM765T, Desulfosporosinus youngiae DSM17734T, Desulfosporosinus meridiei DSM13257T, and Desulfosporosinus acidiphilus DSM22704T.</title>
        <authorList>
            <person name="Pester M."/>
            <person name="Brambilla E."/>
            <person name="Alazard D."/>
            <person name="Rattei T."/>
            <person name="Weinmaier T."/>
            <person name="Han J."/>
            <person name="Lucas S."/>
            <person name="Lapidus A."/>
            <person name="Cheng J.F."/>
            <person name="Goodwin L."/>
            <person name="Pitluck S."/>
            <person name="Peters L."/>
            <person name="Ovchinnikova G."/>
            <person name="Teshima H."/>
            <person name="Detter J.C."/>
            <person name="Han C.S."/>
            <person name="Tapia R."/>
            <person name="Land M.L."/>
            <person name="Hauser L."/>
            <person name="Kyrpides N.C."/>
            <person name="Ivanova N.N."/>
            <person name="Pagani I."/>
            <person name="Huntmann M."/>
            <person name="Wei C.L."/>
            <person name="Davenport K.W."/>
            <person name="Daligault H."/>
            <person name="Chain P.S."/>
            <person name="Chen A."/>
            <person name="Mavromatis K."/>
            <person name="Markowitz V."/>
            <person name="Szeto E."/>
            <person name="Mikhailova N."/>
            <person name="Pati A."/>
            <person name="Wagner M."/>
            <person name="Woyke T."/>
            <person name="Ollivier B."/>
            <person name="Klenk H.P."/>
            <person name="Spring S."/>
            <person name="Loy A."/>
        </authorList>
    </citation>
    <scope>NUCLEOTIDE SEQUENCE [LARGE SCALE GENOMIC DNA]</scope>
    <source>
        <strain evidence="2">DSM 22704 / JCM 16185 / SJ4</strain>
    </source>
</reference>
<evidence type="ECO:0000313" key="2">
    <source>
        <dbReference type="Proteomes" id="UP000002892"/>
    </source>
</evidence>
<organism evidence="1 2">
    <name type="scientific">Desulfosporosinus acidiphilus (strain DSM 22704 / JCM 16185 / SJ4)</name>
    <dbReference type="NCBI Taxonomy" id="646529"/>
    <lineage>
        <taxon>Bacteria</taxon>
        <taxon>Bacillati</taxon>
        <taxon>Bacillota</taxon>
        <taxon>Clostridia</taxon>
        <taxon>Eubacteriales</taxon>
        <taxon>Desulfitobacteriaceae</taxon>
        <taxon>Desulfosporosinus</taxon>
    </lineage>
</organism>
<proteinExistence type="predicted"/>
<dbReference type="KEGG" id="dai:Desaci_1239"/>
<keyword evidence="2" id="KW-1185">Reference proteome</keyword>
<accession>I4D395</accession>
<gene>
    <name evidence="1" type="ordered locus">Desaci_1239</name>
</gene>
<protein>
    <submittedName>
        <fullName evidence="1">Uncharacterized protein</fullName>
    </submittedName>
</protein>
<dbReference type="EMBL" id="CP003639">
    <property type="protein sequence ID" value="AFM40269.1"/>
    <property type="molecule type" value="Genomic_DNA"/>
</dbReference>
<dbReference type="HOGENOM" id="CLU_2860342_0_0_9"/>
<sequence length="64" mass="7268">MEASTSAIAYQNKLYSLEDNPDHQNIQTDALEKAFSQVEGMAASVIKEIQNRDLMSNHYDYDTI</sequence>